<dbReference type="NCBIfam" id="NF037979">
    <property type="entry name" value="Na_transp"/>
    <property type="match status" value="1"/>
</dbReference>
<evidence type="ECO:0000313" key="8">
    <source>
        <dbReference type="Proteomes" id="UP000280444"/>
    </source>
</evidence>
<dbReference type="InterPro" id="IPR037272">
    <property type="entry name" value="SNS_sf"/>
</dbReference>
<organism evidence="7 8">
    <name type="scientific">Schaalia canis</name>
    <dbReference type="NCBI Taxonomy" id="100469"/>
    <lineage>
        <taxon>Bacteria</taxon>
        <taxon>Bacillati</taxon>
        <taxon>Actinomycetota</taxon>
        <taxon>Actinomycetes</taxon>
        <taxon>Actinomycetales</taxon>
        <taxon>Actinomycetaceae</taxon>
        <taxon>Schaalia</taxon>
    </lineage>
</organism>
<evidence type="ECO:0000256" key="1">
    <source>
        <dbReference type="ARBA" id="ARBA00004141"/>
    </source>
</evidence>
<dbReference type="CDD" id="cd10334">
    <property type="entry name" value="SLC6sbd_u1"/>
    <property type="match status" value="1"/>
</dbReference>
<feature type="transmembrane region" description="Helical" evidence="6">
    <location>
        <begin position="156"/>
        <end position="176"/>
    </location>
</feature>
<evidence type="ECO:0000256" key="5">
    <source>
        <dbReference type="ARBA" id="ARBA00023136"/>
    </source>
</evidence>
<dbReference type="PRINTS" id="PR00176">
    <property type="entry name" value="NANEUSMPORT"/>
</dbReference>
<feature type="transmembrane region" description="Helical" evidence="6">
    <location>
        <begin position="21"/>
        <end position="40"/>
    </location>
</feature>
<dbReference type="Proteomes" id="UP000280444">
    <property type="component" value="Unassembled WGS sequence"/>
</dbReference>
<keyword evidence="2" id="KW-0813">Transport</keyword>
<feature type="transmembrane region" description="Helical" evidence="6">
    <location>
        <begin position="188"/>
        <end position="211"/>
    </location>
</feature>
<feature type="transmembrane region" description="Helical" evidence="6">
    <location>
        <begin position="267"/>
        <end position="291"/>
    </location>
</feature>
<dbReference type="InterPro" id="IPR000175">
    <property type="entry name" value="Na/ntran_symport"/>
</dbReference>
<evidence type="ECO:0000256" key="6">
    <source>
        <dbReference type="SAM" id="Phobius"/>
    </source>
</evidence>
<dbReference type="OrthoDB" id="9762833at2"/>
<feature type="transmembrane region" description="Helical" evidence="6">
    <location>
        <begin position="368"/>
        <end position="385"/>
    </location>
</feature>
<feature type="transmembrane region" description="Helical" evidence="6">
    <location>
        <begin position="327"/>
        <end position="348"/>
    </location>
</feature>
<comment type="caution">
    <text evidence="7">The sequence shown here is derived from an EMBL/GenBank/DDBJ whole genome shotgun (WGS) entry which is preliminary data.</text>
</comment>
<comment type="subcellular location">
    <subcellularLocation>
        <location evidence="1">Membrane</location>
        <topology evidence="1">Multi-pass membrane protein</topology>
    </subcellularLocation>
</comment>
<protein>
    <submittedName>
        <fullName evidence="7">Sodium-dependent transporter</fullName>
    </submittedName>
</protein>
<dbReference type="RefSeq" id="WP_124867808.1">
    <property type="nucleotide sequence ID" value="NZ_RQZF01000001.1"/>
</dbReference>
<evidence type="ECO:0000256" key="3">
    <source>
        <dbReference type="ARBA" id="ARBA00022692"/>
    </source>
</evidence>
<dbReference type="AlphaFoldDB" id="A0A3P1SHA7"/>
<feature type="transmembrane region" description="Helical" evidence="6">
    <location>
        <begin position="438"/>
        <end position="461"/>
    </location>
</feature>
<dbReference type="SUPFAM" id="SSF161070">
    <property type="entry name" value="SNF-like"/>
    <property type="match status" value="1"/>
</dbReference>
<name>A0A3P1SHA7_9ACTO</name>
<feature type="transmembrane region" description="Helical" evidence="6">
    <location>
        <begin position="231"/>
        <end position="255"/>
    </location>
</feature>
<gene>
    <name evidence="7" type="ORF">EII11_01370</name>
</gene>
<feature type="transmembrane region" description="Helical" evidence="6">
    <location>
        <begin position="473"/>
        <end position="497"/>
    </location>
</feature>
<keyword evidence="4 6" id="KW-1133">Transmembrane helix</keyword>
<evidence type="ECO:0000256" key="2">
    <source>
        <dbReference type="ARBA" id="ARBA00022448"/>
    </source>
</evidence>
<keyword evidence="3 6" id="KW-0812">Transmembrane</keyword>
<reference evidence="7 8" key="1">
    <citation type="submission" date="2018-11" db="EMBL/GenBank/DDBJ databases">
        <title>Genomes From Bacteria Associated with the Canine Oral Cavity: a Test Case for Automated Genome-Based Taxonomic Assignment.</title>
        <authorList>
            <person name="Coil D.A."/>
            <person name="Jospin G."/>
            <person name="Darling A.E."/>
            <person name="Wallis C."/>
            <person name="Davis I.J."/>
            <person name="Harris S."/>
            <person name="Eisen J.A."/>
            <person name="Holcombe L.J."/>
            <person name="O'Flynn C."/>
        </authorList>
    </citation>
    <scope>NUCLEOTIDE SEQUENCE [LARGE SCALE GENOMIC DNA]</scope>
    <source>
        <strain evidence="7 8">OH770</strain>
    </source>
</reference>
<dbReference type="EMBL" id="RQZF01000001">
    <property type="protein sequence ID" value="RRC96330.1"/>
    <property type="molecule type" value="Genomic_DNA"/>
</dbReference>
<sequence length="511" mass="54546">MSTTTPTEYRPRRRETWSGQTAFLLAAIGSAVGLGNIWRFPGVAYANGGGAFLIPYLVALVCVGIPVLLLDYALGHKFRGSPPAALRRLTPKAEFFGWFQVMVCFVIFTYYAVVIAWAARYALYSVDMAWGEDPKTFFLADFLQVTEATTYSTTPVASVMIPLVLLWLFVLIIMARGLTGGVELANKIFLPLLVILFIAIVIRALFLPGALEGLNAFFTPNWESLADPKVWLAAFAQIFYSLSVAFGIMLTYASYLKPKSNLTGTGLVAGFANSSFEILAGIGVFAALGFMSHQQSVAVADLEGLTGPILSFVTFPHIISMMPGGPIFGVLFFTSLVLAGVTSLLSLLQVVSGGLQDKFGFSPIKASFIMGIPAMLVSVALFGTQSGLNALDVVDNFINTIGVVGSAIALTVVAAIAGKRLKSLRAHLNKVSALPVPFIWDILVGAVVPAVLSFMLITAVIELVQVPYGGYEPSYIAVLGWGCVVLALVGAAVLTALPWKKNTTEQEGVQA</sequence>
<evidence type="ECO:0000313" key="7">
    <source>
        <dbReference type="EMBL" id="RRC96330.1"/>
    </source>
</evidence>
<keyword evidence="8" id="KW-1185">Reference proteome</keyword>
<dbReference type="Pfam" id="PF00209">
    <property type="entry name" value="SNF"/>
    <property type="match status" value="2"/>
</dbReference>
<evidence type="ECO:0000256" key="4">
    <source>
        <dbReference type="ARBA" id="ARBA00022989"/>
    </source>
</evidence>
<dbReference type="PANTHER" id="PTHR42948">
    <property type="entry name" value="TRANSPORTER"/>
    <property type="match status" value="1"/>
</dbReference>
<feature type="transmembrane region" description="Helical" evidence="6">
    <location>
        <begin position="95"/>
        <end position="119"/>
    </location>
</feature>
<dbReference type="GO" id="GO:0016020">
    <property type="term" value="C:membrane"/>
    <property type="evidence" value="ECO:0007669"/>
    <property type="project" value="UniProtKB-SubCell"/>
</dbReference>
<feature type="transmembrane region" description="Helical" evidence="6">
    <location>
        <begin position="52"/>
        <end position="74"/>
    </location>
</feature>
<accession>A0A3P1SHA7</accession>
<proteinExistence type="predicted"/>
<feature type="transmembrane region" description="Helical" evidence="6">
    <location>
        <begin position="397"/>
        <end position="417"/>
    </location>
</feature>
<dbReference type="PANTHER" id="PTHR42948:SF1">
    <property type="entry name" value="TRANSPORTER"/>
    <property type="match status" value="1"/>
</dbReference>
<dbReference type="PROSITE" id="PS50267">
    <property type="entry name" value="NA_NEUROTRAN_SYMP_3"/>
    <property type="match status" value="1"/>
</dbReference>
<keyword evidence="5 6" id="KW-0472">Membrane</keyword>